<evidence type="ECO:0000313" key="1">
    <source>
        <dbReference type="EMBL" id="KAF5891468.1"/>
    </source>
</evidence>
<dbReference type="Proteomes" id="UP000727407">
    <property type="component" value="Unassembled WGS sequence"/>
</dbReference>
<dbReference type="PANTHER" id="PTHR10728">
    <property type="entry name" value="CYTOSOLIC PHOSPHOLIPASE A2"/>
    <property type="match status" value="1"/>
</dbReference>
<feature type="non-terminal residue" evidence="1">
    <location>
        <position position="1"/>
    </location>
</feature>
<dbReference type="OrthoDB" id="270970at2759"/>
<name>A0A8J4X2H7_CLAMG</name>
<dbReference type="Gene3D" id="3.40.1090.10">
    <property type="entry name" value="Cytosolic phospholipase A2 catalytic domain"/>
    <property type="match status" value="1"/>
</dbReference>
<dbReference type="GO" id="GO:0047498">
    <property type="term" value="F:calcium-dependent phospholipase A2 activity"/>
    <property type="evidence" value="ECO:0007669"/>
    <property type="project" value="TreeGrafter"/>
</dbReference>
<dbReference type="InterPro" id="IPR016035">
    <property type="entry name" value="Acyl_Trfase/lysoPLipase"/>
</dbReference>
<reference evidence="1" key="1">
    <citation type="submission" date="2020-07" db="EMBL/GenBank/DDBJ databases">
        <title>Clarias magur genome sequencing, assembly and annotation.</title>
        <authorList>
            <person name="Kushwaha B."/>
            <person name="Kumar R."/>
            <person name="Das P."/>
            <person name="Joshi C.G."/>
            <person name="Kumar D."/>
            <person name="Nagpure N.S."/>
            <person name="Pandey M."/>
            <person name="Agarwal S."/>
            <person name="Srivastava S."/>
            <person name="Singh M."/>
            <person name="Sahoo L."/>
            <person name="Jayasankar P."/>
            <person name="Meher P.K."/>
            <person name="Koringa P.G."/>
            <person name="Iquebal M.A."/>
            <person name="Das S.P."/>
            <person name="Bit A."/>
            <person name="Patnaik S."/>
            <person name="Patel N."/>
            <person name="Shah T.M."/>
            <person name="Hinsu A."/>
            <person name="Jena J.K."/>
        </authorList>
    </citation>
    <scope>NUCLEOTIDE SEQUENCE</scope>
    <source>
        <strain evidence="1">CIFAMagur01</strain>
        <tissue evidence="1">Testis</tissue>
    </source>
</reference>
<dbReference type="GO" id="GO:0005509">
    <property type="term" value="F:calcium ion binding"/>
    <property type="evidence" value="ECO:0007669"/>
    <property type="project" value="TreeGrafter"/>
</dbReference>
<gene>
    <name evidence="1" type="ORF">DAT39_018827</name>
</gene>
<proteinExistence type="predicted"/>
<feature type="non-terminal residue" evidence="1">
    <location>
        <position position="62"/>
    </location>
</feature>
<dbReference type="GO" id="GO:0005544">
    <property type="term" value="F:calcium-dependent phospholipid binding"/>
    <property type="evidence" value="ECO:0007669"/>
    <property type="project" value="TreeGrafter"/>
</dbReference>
<dbReference type="GO" id="GO:0046475">
    <property type="term" value="P:glycerophospholipid catabolic process"/>
    <property type="evidence" value="ECO:0007669"/>
    <property type="project" value="TreeGrafter"/>
</dbReference>
<accession>A0A8J4X2H7</accession>
<organism evidence="1 2">
    <name type="scientific">Clarias magur</name>
    <name type="common">Asian catfish</name>
    <name type="synonym">Macropteronotus magur</name>
    <dbReference type="NCBI Taxonomy" id="1594786"/>
    <lineage>
        <taxon>Eukaryota</taxon>
        <taxon>Metazoa</taxon>
        <taxon>Chordata</taxon>
        <taxon>Craniata</taxon>
        <taxon>Vertebrata</taxon>
        <taxon>Euteleostomi</taxon>
        <taxon>Actinopterygii</taxon>
        <taxon>Neopterygii</taxon>
        <taxon>Teleostei</taxon>
        <taxon>Ostariophysi</taxon>
        <taxon>Siluriformes</taxon>
        <taxon>Clariidae</taxon>
        <taxon>Clarias</taxon>
    </lineage>
</organism>
<dbReference type="GO" id="GO:0005829">
    <property type="term" value="C:cytosol"/>
    <property type="evidence" value="ECO:0007669"/>
    <property type="project" value="TreeGrafter"/>
</dbReference>
<dbReference type="PANTHER" id="PTHR10728:SF32">
    <property type="entry name" value="CYTOSOLIC PHOSPHOLIPASE A2 BETA"/>
    <property type="match status" value="1"/>
</dbReference>
<dbReference type="AlphaFoldDB" id="A0A8J4X2H7"/>
<sequence>DLKKTQKYCIDHNIPFPKIDFSKYTSQPKKEVYVFMDEENPDAPIVLHFPLVNVSFKDYKAP</sequence>
<protein>
    <submittedName>
        <fullName evidence="1">Cytosolic phospholipase A2 zeta-like</fullName>
    </submittedName>
</protein>
<keyword evidence="2" id="KW-1185">Reference proteome</keyword>
<dbReference type="EMBL" id="QNUK01000581">
    <property type="protein sequence ID" value="KAF5891468.1"/>
    <property type="molecule type" value="Genomic_DNA"/>
</dbReference>
<evidence type="ECO:0000313" key="2">
    <source>
        <dbReference type="Proteomes" id="UP000727407"/>
    </source>
</evidence>
<comment type="caution">
    <text evidence="1">The sequence shown here is derived from an EMBL/GenBank/DDBJ whole genome shotgun (WGS) entry which is preliminary data.</text>
</comment>
<dbReference type="SUPFAM" id="SSF52151">
    <property type="entry name" value="FabD/lysophospholipase-like"/>
    <property type="match status" value="1"/>
</dbReference>